<name>A0ABU5HWZ8_9HYPH</name>
<dbReference type="InterPro" id="IPR008207">
    <property type="entry name" value="Sig_transdc_His_kin_Hpt_dom"/>
</dbReference>
<dbReference type="Pfam" id="PF01627">
    <property type="entry name" value="Hpt"/>
    <property type="match status" value="1"/>
</dbReference>
<dbReference type="SUPFAM" id="SSF47226">
    <property type="entry name" value="Histidine-containing phosphotransfer domain, HPT domain"/>
    <property type="match status" value="1"/>
</dbReference>
<evidence type="ECO:0000256" key="1">
    <source>
        <dbReference type="ARBA" id="ARBA00023012"/>
    </source>
</evidence>
<proteinExistence type="predicted"/>
<organism evidence="3 4">
    <name type="scientific">Fulvimarina uroteuthidis</name>
    <dbReference type="NCBI Taxonomy" id="3098149"/>
    <lineage>
        <taxon>Bacteria</taxon>
        <taxon>Pseudomonadati</taxon>
        <taxon>Pseudomonadota</taxon>
        <taxon>Alphaproteobacteria</taxon>
        <taxon>Hyphomicrobiales</taxon>
        <taxon>Aurantimonadaceae</taxon>
        <taxon>Fulvimarina</taxon>
    </lineage>
</organism>
<dbReference type="Proteomes" id="UP001294412">
    <property type="component" value="Unassembled WGS sequence"/>
</dbReference>
<reference evidence="3 4" key="1">
    <citation type="submission" date="2023-12" db="EMBL/GenBank/DDBJ databases">
        <title>Description of Novel Strain Fulvimarina sp. 2208YS6-2-32 isolated from Uroteuthis (Photololigo) edulis.</title>
        <authorList>
            <person name="Park J.-S."/>
        </authorList>
    </citation>
    <scope>NUCLEOTIDE SEQUENCE [LARGE SCALE GENOMIC DNA]</scope>
    <source>
        <strain evidence="3 4">2208YS6-2-32</strain>
    </source>
</reference>
<keyword evidence="1" id="KW-0902">Two-component regulatory system</keyword>
<dbReference type="EMBL" id="JAXLPB010000001">
    <property type="protein sequence ID" value="MDY8107655.1"/>
    <property type="molecule type" value="Genomic_DNA"/>
</dbReference>
<evidence type="ECO:0000313" key="4">
    <source>
        <dbReference type="Proteomes" id="UP001294412"/>
    </source>
</evidence>
<sequence>MPVTERRPSSSSPIDLVHLATQTCGDRALERNVLAMLARQIRLAETQLRLLPSRDRAILAHGLKGTARNVGAFALADAAARLEDGPSNELALTKLIDHMTATRKFASELC</sequence>
<dbReference type="RefSeq" id="WP_322184856.1">
    <property type="nucleotide sequence ID" value="NZ_JAXLPB010000001.1"/>
</dbReference>
<accession>A0ABU5HWZ8</accession>
<dbReference type="Gene3D" id="1.20.120.160">
    <property type="entry name" value="HPT domain"/>
    <property type="match status" value="1"/>
</dbReference>
<evidence type="ECO:0000313" key="3">
    <source>
        <dbReference type="EMBL" id="MDY8107655.1"/>
    </source>
</evidence>
<comment type="caution">
    <text evidence="3">The sequence shown here is derived from an EMBL/GenBank/DDBJ whole genome shotgun (WGS) entry which is preliminary data.</text>
</comment>
<dbReference type="InterPro" id="IPR036641">
    <property type="entry name" value="HPT_dom_sf"/>
</dbReference>
<evidence type="ECO:0000259" key="2">
    <source>
        <dbReference type="Pfam" id="PF01627"/>
    </source>
</evidence>
<gene>
    <name evidence="3" type="ORF">U0C82_00640</name>
</gene>
<keyword evidence="4" id="KW-1185">Reference proteome</keyword>
<protein>
    <submittedName>
        <fullName evidence="3">Hpt domain-containing protein</fullName>
    </submittedName>
</protein>
<feature type="domain" description="HPt" evidence="2">
    <location>
        <begin position="59"/>
        <end position="92"/>
    </location>
</feature>